<proteinExistence type="predicted"/>
<protein>
    <submittedName>
        <fullName evidence="1">Uncharacterized protein</fullName>
    </submittedName>
</protein>
<dbReference type="AlphaFoldDB" id="A0A0E9WQU3"/>
<accession>A0A0E9WQU3</accession>
<reference evidence="1" key="1">
    <citation type="submission" date="2014-11" db="EMBL/GenBank/DDBJ databases">
        <authorList>
            <person name="Amaro Gonzalez C."/>
        </authorList>
    </citation>
    <scope>NUCLEOTIDE SEQUENCE</scope>
</reference>
<dbReference type="EMBL" id="GBXM01015803">
    <property type="protein sequence ID" value="JAH92774.1"/>
    <property type="molecule type" value="Transcribed_RNA"/>
</dbReference>
<evidence type="ECO:0000313" key="1">
    <source>
        <dbReference type="EMBL" id="JAH92774.1"/>
    </source>
</evidence>
<name>A0A0E9WQU3_ANGAN</name>
<sequence>MVFAALLKCNLAIRLSTIHNRYTSVTKNRNSLDSFFFFCIFPHSSSVIHKQCQKHIQFITINSETYPAIMKFYNTGTLCIKC</sequence>
<reference evidence="1" key="2">
    <citation type="journal article" date="2015" name="Fish Shellfish Immunol.">
        <title>Early steps in the European eel (Anguilla anguilla)-Vibrio vulnificus interaction in the gills: Role of the RtxA13 toxin.</title>
        <authorList>
            <person name="Callol A."/>
            <person name="Pajuelo D."/>
            <person name="Ebbesson L."/>
            <person name="Teles M."/>
            <person name="MacKenzie S."/>
            <person name="Amaro C."/>
        </authorList>
    </citation>
    <scope>NUCLEOTIDE SEQUENCE</scope>
</reference>
<organism evidence="1">
    <name type="scientific">Anguilla anguilla</name>
    <name type="common">European freshwater eel</name>
    <name type="synonym">Muraena anguilla</name>
    <dbReference type="NCBI Taxonomy" id="7936"/>
    <lineage>
        <taxon>Eukaryota</taxon>
        <taxon>Metazoa</taxon>
        <taxon>Chordata</taxon>
        <taxon>Craniata</taxon>
        <taxon>Vertebrata</taxon>
        <taxon>Euteleostomi</taxon>
        <taxon>Actinopterygii</taxon>
        <taxon>Neopterygii</taxon>
        <taxon>Teleostei</taxon>
        <taxon>Anguilliformes</taxon>
        <taxon>Anguillidae</taxon>
        <taxon>Anguilla</taxon>
    </lineage>
</organism>